<name>G0EPW2_BRAIP</name>
<evidence type="ECO:0000256" key="1">
    <source>
        <dbReference type="SAM" id="SignalP"/>
    </source>
</evidence>
<protein>
    <recommendedName>
        <fullName evidence="4">Lipoprotein</fullName>
    </recommendedName>
</protein>
<feature type="chain" id="PRO_5003398497" description="Lipoprotein" evidence="1">
    <location>
        <begin position="20"/>
        <end position="69"/>
    </location>
</feature>
<reference evidence="2 3" key="1">
    <citation type="journal article" date="2011" name="BMC Genomics">
        <title>Complete genome sequence of Brachyspira intermedia reveals unique genomic features in Brachyspira species and phage-mediated horizontal gene transfer.</title>
        <authorList>
            <person name="Hafstrom T."/>
            <person name="Jansson D.S."/>
            <person name="Segerman B."/>
        </authorList>
    </citation>
    <scope>NUCLEOTIDE SEQUENCE [LARGE SCALE GENOMIC DNA]</scope>
    <source>
        <strain evidence="3">ATCC 51140 / PWS/A</strain>
    </source>
</reference>
<evidence type="ECO:0000313" key="2">
    <source>
        <dbReference type="EMBL" id="AEM22022.1"/>
    </source>
</evidence>
<dbReference type="HOGENOM" id="CLU_2767708_0_0_12"/>
<accession>G0EPW2</accession>
<keyword evidence="1" id="KW-0732">Signal</keyword>
<evidence type="ECO:0000313" key="3">
    <source>
        <dbReference type="Proteomes" id="UP000008522"/>
    </source>
</evidence>
<dbReference type="PROSITE" id="PS51257">
    <property type="entry name" value="PROKAR_LIPOPROTEIN"/>
    <property type="match status" value="1"/>
</dbReference>
<dbReference type="AlphaFoldDB" id="G0EPW2"/>
<gene>
    <name evidence="2" type="ordered locus">Bint_1403</name>
</gene>
<dbReference type="PATRIC" id="fig|1045858.4.peg.1402"/>
<proteinExistence type="predicted"/>
<dbReference type="EMBL" id="CP002874">
    <property type="protein sequence ID" value="AEM22022.1"/>
    <property type="molecule type" value="Genomic_DNA"/>
</dbReference>
<keyword evidence="3" id="KW-1185">Reference proteome</keyword>
<evidence type="ECO:0008006" key="4">
    <source>
        <dbReference type="Google" id="ProtNLM"/>
    </source>
</evidence>
<sequence length="69" mass="7768">MKKLLFIYLSIFTVFIVSCGNKVMNPTESVDGITYYDVNNTETAKFNIANFNENNGIDSIASSEFKKNC</sequence>
<dbReference type="KEGG" id="bip:Bint_1403"/>
<dbReference type="GeneID" id="88626004"/>
<dbReference type="RefSeq" id="WP_014487851.1">
    <property type="nucleotide sequence ID" value="NC_017243.1"/>
</dbReference>
<organism evidence="2 3">
    <name type="scientific">Brachyspira intermedia (strain ATCC 51140 / PWS/A)</name>
    <name type="common">Serpulina intermedia</name>
    <dbReference type="NCBI Taxonomy" id="1045858"/>
    <lineage>
        <taxon>Bacteria</taxon>
        <taxon>Pseudomonadati</taxon>
        <taxon>Spirochaetota</taxon>
        <taxon>Spirochaetia</taxon>
        <taxon>Brachyspirales</taxon>
        <taxon>Brachyspiraceae</taxon>
        <taxon>Brachyspira</taxon>
    </lineage>
</organism>
<dbReference type="Proteomes" id="UP000008522">
    <property type="component" value="Chromosome"/>
</dbReference>
<feature type="signal peptide" evidence="1">
    <location>
        <begin position="1"/>
        <end position="19"/>
    </location>
</feature>